<proteinExistence type="predicted"/>
<reference evidence="1" key="1">
    <citation type="submission" date="2019-11" db="EMBL/GenBank/DDBJ databases">
        <authorList>
            <person name="Liu Y."/>
            <person name="Hou J."/>
            <person name="Li T.-Q."/>
            <person name="Guan C.-H."/>
            <person name="Wu X."/>
            <person name="Wu H.-Z."/>
            <person name="Ling F."/>
            <person name="Zhang R."/>
            <person name="Shi X.-G."/>
            <person name="Ren J.-P."/>
            <person name="Chen E.-F."/>
            <person name="Sun J.-M."/>
        </authorList>
    </citation>
    <scope>NUCLEOTIDE SEQUENCE</scope>
    <source>
        <strain evidence="1">Adult_tree_wgs_1</strain>
        <tissue evidence="1">Leaves</tissue>
    </source>
</reference>
<evidence type="ECO:0000313" key="1">
    <source>
        <dbReference type="EMBL" id="KAF7116781.1"/>
    </source>
</evidence>
<protein>
    <submittedName>
        <fullName evidence="1">Uncharacterized protein</fullName>
    </submittedName>
</protein>
<gene>
    <name evidence="1" type="ORF">RHSIM_RhsimUnG0016500</name>
</gene>
<evidence type="ECO:0000313" key="2">
    <source>
        <dbReference type="Proteomes" id="UP000626092"/>
    </source>
</evidence>
<organism evidence="1 2">
    <name type="scientific">Rhododendron simsii</name>
    <name type="common">Sims's rhododendron</name>
    <dbReference type="NCBI Taxonomy" id="118357"/>
    <lineage>
        <taxon>Eukaryota</taxon>
        <taxon>Viridiplantae</taxon>
        <taxon>Streptophyta</taxon>
        <taxon>Embryophyta</taxon>
        <taxon>Tracheophyta</taxon>
        <taxon>Spermatophyta</taxon>
        <taxon>Magnoliopsida</taxon>
        <taxon>eudicotyledons</taxon>
        <taxon>Gunneridae</taxon>
        <taxon>Pentapetalae</taxon>
        <taxon>asterids</taxon>
        <taxon>Ericales</taxon>
        <taxon>Ericaceae</taxon>
        <taxon>Ericoideae</taxon>
        <taxon>Rhodoreae</taxon>
        <taxon>Rhododendron</taxon>
    </lineage>
</organism>
<dbReference type="EMBL" id="WJXA01000050">
    <property type="protein sequence ID" value="KAF7116781.1"/>
    <property type="molecule type" value="Genomic_DNA"/>
</dbReference>
<accession>A0A834FXS9</accession>
<dbReference type="OrthoDB" id="1716820at2759"/>
<sequence length="353" mass="38384">MASASSATVFIVTSITTTSDLFAVDARGLAPAVHGGICGEARASSPCPSPPIYALLPNDERLDVLEHGGAGSRVMDVADGGEAKKEGEFGVETSEMRMLSFMAIIPRFSVAIEEGELRLRKLYAAMDCGDNGKSSEVKKFLISMLSFYMLSKSSIISSAFNPGVSLQLSAIKTLNGTNYEDWNESLKVNLTIMNLVLALREKAPPKPIAGSSAAIKAYYERWEHSNRTCLMIMEFTMDKSIKQCVPDNVNAKAEGLASACASSRHHMISLGHVEKPNFEVEEVMNVEFGLSYMDEIVAFLKNDVLPKDKEEAYRASGSSGDQIQIDNPTQTPSDILATNNTEDNEHIFSSIFL</sequence>
<name>A0A834FXS9_RHOSS</name>
<keyword evidence="2" id="KW-1185">Reference proteome</keyword>
<dbReference type="AlphaFoldDB" id="A0A834FXS9"/>
<dbReference type="Proteomes" id="UP000626092">
    <property type="component" value="Unassembled WGS sequence"/>
</dbReference>
<comment type="caution">
    <text evidence="1">The sequence shown here is derived from an EMBL/GenBank/DDBJ whole genome shotgun (WGS) entry which is preliminary data.</text>
</comment>